<keyword evidence="4" id="KW-1185">Reference proteome</keyword>
<protein>
    <recommendedName>
        <fullName evidence="5">FAD/NAD(P)-binding domain-containing protein</fullName>
    </recommendedName>
</protein>
<dbReference type="GO" id="GO:0004497">
    <property type="term" value="F:monooxygenase activity"/>
    <property type="evidence" value="ECO:0007669"/>
    <property type="project" value="TreeGrafter"/>
</dbReference>
<comment type="caution">
    <text evidence="3">The sequence shown here is derived from an EMBL/GenBank/DDBJ whole genome shotgun (WGS) entry which is preliminary data.</text>
</comment>
<evidence type="ECO:0008006" key="5">
    <source>
        <dbReference type="Google" id="ProtNLM"/>
    </source>
</evidence>
<dbReference type="GO" id="GO:0050660">
    <property type="term" value="F:flavin adenine dinucleotide binding"/>
    <property type="evidence" value="ECO:0007669"/>
    <property type="project" value="TreeGrafter"/>
</dbReference>
<evidence type="ECO:0000256" key="1">
    <source>
        <dbReference type="ARBA" id="ARBA00023002"/>
    </source>
</evidence>
<dbReference type="SUPFAM" id="SSF51905">
    <property type="entry name" value="FAD/NAD(P)-binding domain"/>
    <property type="match status" value="1"/>
</dbReference>
<organism evidence="3 4">
    <name type="scientific">Exophiala aquamarina CBS 119918</name>
    <dbReference type="NCBI Taxonomy" id="1182545"/>
    <lineage>
        <taxon>Eukaryota</taxon>
        <taxon>Fungi</taxon>
        <taxon>Dikarya</taxon>
        <taxon>Ascomycota</taxon>
        <taxon>Pezizomycotina</taxon>
        <taxon>Eurotiomycetes</taxon>
        <taxon>Chaetothyriomycetidae</taxon>
        <taxon>Chaetothyriales</taxon>
        <taxon>Herpotrichiellaceae</taxon>
        <taxon>Exophiala</taxon>
    </lineage>
</organism>
<dbReference type="HOGENOM" id="CLU_015676_3_0_1"/>
<name>A0A072PU99_9EURO</name>
<dbReference type="GeneID" id="25276355"/>
<dbReference type="Pfam" id="PF13738">
    <property type="entry name" value="Pyr_redox_3"/>
    <property type="match status" value="1"/>
</dbReference>
<accession>A0A072PU99</accession>
<feature type="region of interest" description="Disordered" evidence="2">
    <location>
        <begin position="1"/>
        <end position="28"/>
    </location>
</feature>
<keyword evidence="1" id="KW-0560">Oxidoreductase</keyword>
<evidence type="ECO:0000313" key="4">
    <source>
        <dbReference type="Proteomes" id="UP000027920"/>
    </source>
</evidence>
<dbReference type="Proteomes" id="UP000027920">
    <property type="component" value="Unassembled WGS sequence"/>
</dbReference>
<dbReference type="VEuPathDB" id="FungiDB:A1O9_01409"/>
<dbReference type="PANTHER" id="PTHR43539:SF68">
    <property type="entry name" value="FLAVIN-BINDING MONOOXYGENASE-LIKE PROTEIN (AFU_ORTHOLOGUE AFUA_4G09220)"/>
    <property type="match status" value="1"/>
</dbReference>
<dbReference type="InterPro" id="IPR050982">
    <property type="entry name" value="Auxin_biosynth/cation_transpt"/>
</dbReference>
<dbReference type="AlphaFoldDB" id="A0A072PU99"/>
<dbReference type="RefSeq" id="XP_013266021.1">
    <property type="nucleotide sequence ID" value="XM_013410567.1"/>
</dbReference>
<dbReference type="InterPro" id="IPR036188">
    <property type="entry name" value="FAD/NAD-bd_sf"/>
</dbReference>
<dbReference type="PANTHER" id="PTHR43539">
    <property type="entry name" value="FLAVIN-BINDING MONOOXYGENASE-LIKE PROTEIN (AFU_ORTHOLOGUE AFUA_4G09220)"/>
    <property type="match status" value="1"/>
</dbReference>
<gene>
    <name evidence="3" type="ORF">A1O9_01409</name>
</gene>
<dbReference type="Gene3D" id="3.50.50.60">
    <property type="entry name" value="FAD/NAD(P)-binding domain"/>
    <property type="match status" value="1"/>
</dbReference>
<dbReference type="OrthoDB" id="74360at2759"/>
<evidence type="ECO:0000313" key="3">
    <source>
        <dbReference type="EMBL" id="KEF63431.1"/>
    </source>
</evidence>
<proteinExistence type="predicted"/>
<reference evidence="3 4" key="1">
    <citation type="submission" date="2013-03" db="EMBL/GenBank/DDBJ databases">
        <title>The Genome Sequence of Exophiala aquamarina CBS 119918.</title>
        <authorList>
            <consortium name="The Broad Institute Genomics Platform"/>
            <person name="Cuomo C."/>
            <person name="de Hoog S."/>
            <person name="Gorbushina A."/>
            <person name="Walker B."/>
            <person name="Young S.K."/>
            <person name="Zeng Q."/>
            <person name="Gargeya S."/>
            <person name="Fitzgerald M."/>
            <person name="Haas B."/>
            <person name="Abouelleil A."/>
            <person name="Allen A.W."/>
            <person name="Alvarado L."/>
            <person name="Arachchi H.M."/>
            <person name="Berlin A.M."/>
            <person name="Chapman S.B."/>
            <person name="Gainer-Dewar J."/>
            <person name="Goldberg J."/>
            <person name="Griggs A."/>
            <person name="Gujja S."/>
            <person name="Hansen M."/>
            <person name="Howarth C."/>
            <person name="Imamovic A."/>
            <person name="Ireland A."/>
            <person name="Larimer J."/>
            <person name="McCowan C."/>
            <person name="Murphy C."/>
            <person name="Pearson M."/>
            <person name="Poon T.W."/>
            <person name="Priest M."/>
            <person name="Roberts A."/>
            <person name="Saif S."/>
            <person name="Shea T."/>
            <person name="Sisk P."/>
            <person name="Sykes S."/>
            <person name="Wortman J."/>
            <person name="Nusbaum C."/>
            <person name="Birren B."/>
        </authorList>
    </citation>
    <scope>NUCLEOTIDE SEQUENCE [LARGE SCALE GENOMIC DNA]</scope>
    <source>
        <strain evidence="3 4">CBS 119918</strain>
    </source>
</reference>
<sequence>MAAQRDAINPHQATNGISKRTPATPIADLPGTLPKIRIPGDVDCTEIATAAIAKFPSLLAEDLTDEAVWRDSLALTGNFRTFNTRGSILKVWKETSGQHSPLEFQIVPGTARIFRVGDQSSWVEAGFTFRTTTSVPQLSCSGYVSLIPDDCGKWRIWMLRTVLEQIDGVGNVDELEPLIKNGATDAMRIDPVVSSDGRSHHHSPQHFDVIVIGGGQAGLGVGGRLQALGVSYLIIDRHPAVGDSWNSRYDSTKLHTAREYGHLPFYRTYDASYPEFLGKTHVAAGHIDYVKRYGINIWQSTEMVSSSWSADRREWTCGAIQEGEEVTLTTLHLVFATGAGSYTPYMPIHPNREAYQGEVLHSATYTNPSKWKGKRGVIIGTANTAHDIADDMLREGLSSVTMVQRNRTWVLPVEHYMAVTVPSYNDKIPTEVADRRSFSMPLAILRQIAMCSLHGMAQRDSERYDALEKAGFWVERYGDIAHIMYERMGGHYMDVGTSEKIVKGLIKIKNGATPTTYTKEGLAFSDGTEVSADLIVFATGFNGNLRETVGKIVGPEIEDQLEDFWQLDSEGEIRGAFKDTGHPGVWYTGGAIGIARYYGRFIALQIKAQIMGTPLKVYTGKLK</sequence>
<evidence type="ECO:0000256" key="2">
    <source>
        <dbReference type="SAM" id="MobiDB-lite"/>
    </source>
</evidence>
<dbReference type="EMBL" id="AMGV01000001">
    <property type="protein sequence ID" value="KEF63431.1"/>
    <property type="molecule type" value="Genomic_DNA"/>
</dbReference>